<dbReference type="InterPro" id="IPR023214">
    <property type="entry name" value="HAD_sf"/>
</dbReference>
<keyword evidence="1" id="KW-0378">Hydrolase</keyword>
<dbReference type="InterPro" id="IPR000150">
    <property type="entry name" value="Cof"/>
</dbReference>
<dbReference type="Gene3D" id="3.30.1240.10">
    <property type="match status" value="1"/>
</dbReference>
<dbReference type="Proteomes" id="UP000824211">
    <property type="component" value="Unassembled WGS sequence"/>
</dbReference>
<proteinExistence type="predicted"/>
<dbReference type="NCBIfam" id="TIGR00099">
    <property type="entry name" value="Cof-subfamily"/>
    <property type="match status" value="1"/>
</dbReference>
<sequence>MDTRLIFLDIDGTFISPGRMDAPDSAVQAVRAARARGHKVFLCTGRNYKMTSPMLRYGFDGYVCSAGGYVVCGDEVLFDCPMDKSQSDGLRAVLEANGVECTLEARDATYSGMQMLARLAASHQGRPGETNSELERWRRLFLEGGLICPLDQYKGEPIYKICYIAQREEDLAPARAAYEDQFVFCETRGFKQDCPCVNGELINRKFNKGDAIRRICEHLGLPMSASVAFGDSANDLEMTDVAGISYCMANGADELKARCTRVCPATEEDGIAVAFKELGLI</sequence>
<organism evidence="1 2">
    <name type="scientific">Candidatus Faecalibacterium faecipullorum</name>
    <dbReference type="NCBI Taxonomy" id="2838578"/>
    <lineage>
        <taxon>Bacteria</taxon>
        <taxon>Bacillati</taxon>
        <taxon>Bacillota</taxon>
        <taxon>Clostridia</taxon>
        <taxon>Eubacteriales</taxon>
        <taxon>Oscillospiraceae</taxon>
        <taxon>Faecalibacterium</taxon>
    </lineage>
</organism>
<dbReference type="PANTHER" id="PTHR10000:SF25">
    <property type="entry name" value="PHOSPHATASE YKRA-RELATED"/>
    <property type="match status" value="1"/>
</dbReference>
<evidence type="ECO:0000313" key="1">
    <source>
        <dbReference type="EMBL" id="HJB59138.1"/>
    </source>
</evidence>
<dbReference type="GO" id="GO:0000287">
    <property type="term" value="F:magnesium ion binding"/>
    <property type="evidence" value="ECO:0007669"/>
    <property type="project" value="TreeGrafter"/>
</dbReference>
<dbReference type="PANTHER" id="PTHR10000">
    <property type="entry name" value="PHOSPHOSERINE PHOSPHATASE"/>
    <property type="match status" value="1"/>
</dbReference>
<comment type="caution">
    <text evidence="1">The sequence shown here is derived from an EMBL/GenBank/DDBJ whole genome shotgun (WGS) entry which is preliminary data.</text>
</comment>
<dbReference type="SUPFAM" id="SSF56784">
    <property type="entry name" value="HAD-like"/>
    <property type="match status" value="1"/>
</dbReference>
<evidence type="ECO:0000313" key="2">
    <source>
        <dbReference type="Proteomes" id="UP000824211"/>
    </source>
</evidence>
<reference evidence="1" key="2">
    <citation type="submission" date="2021-04" db="EMBL/GenBank/DDBJ databases">
        <authorList>
            <person name="Gilroy R."/>
        </authorList>
    </citation>
    <scope>NUCLEOTIDE SEQUENCE</scope>
    <source>
        <strain evidence="1">ChiHjej9B8-13557</strain>
    </source>
</reference>
<reference evidence="1" key="1">
    <citation type="journal article" date="2021" name="PeerJ">
        <title>Extensive microbial diversity within the chicken gut microbiome revealed by metagenomics and culture.</title>
        <authorList>
            <person name="Gilroy R."/>
            <person name="Ravi A."/>
            <person name="Getino M."/>
            <person name="Pursley I."/>
            <person name="Horton D.L."/>
            <person name="Alikhan N.F."/>
            <person name="Baker D."/>
            <person name="Gharbi K."/>
            <person name="Hall N."/>
            <person name="Watson M."/>
            <person name="Adriaenssens E.M."/>
            <person name="Foster-Nyarko E."/>
            <person name="Jarju S."/>
            <person name="Secka A."/>
            <person name="Antonio M."/>
            <person name="Oren A."/>
            <person name="Chaudhuri R.R."/>
            <person name="La Ragione R."/>
            <person name="Hildebrand F."/>
            <person name="Pallen M.J."/>
        </authorList>
    </citation>
    <scope>NUCLEOTIDE SEQUENCE</scope>
    <source>
        <strain evidence="1">ChiHjej9B8-13557</strain>
    </source>
</reference>
<name>A0A9D2MFI0_9FIRM</name>
<dbReference type="GO" id="GO:0016791">
    <property type="term" value="F:phosphatase activity"/>
    <property type="evidence" value="ECO:0007669"/>
    <property type="project" value="TreeGrafter"/>
</dbReference>
<protein>
    <submittedName>
        <fullName evidence="1">HAD family hydrolase</fullName>
    </submittedName>
</protein>
<dbReference type="GO" id="GO:0005829">
    <property type="term" value="C:cytosol"/>
    <property type="evidence" value="ECO:0007669"/>
    <property type="project" value="TreeGrafter"/>
</dbReference>
<accession>A0A9D2MFI0</accession>
<dbReference type="InterPro" id="IPR036412">
    <property type="entry name" value="HAD-like_sf"/>
</dbReference>
<dbReference type="EMBL" id="DWXX01000097">
    <property type="protein sequence ID" value="HJB59138.1"/>
    <property type="molecule type" value="Genomic_DNA"/>
</dbReference>
<dbReference type="Pfam" id="PF08282">
    <property type="entry name" value="Hydrolase_3"/>
    <property type="match status" value="1"/>
</dbReference>
<gene>
    <name evidence="1" type="ORF">H9771_05725</name>
</gene>
<dbReference type="AlphaFoldDB" id="A0A9D2MFI0"/>
<dbReference type="Gene3D" id="3.40.50.1000">
    <property type="entry name" value="HAD superfamily/HAD-like"/>
    <property type="match status" value="1"/>
</dbReference>